<keyword evidence="2" id="KW-1185">Reference proteome</keyword>
<proteinExistence type="predicted"/>
<dbReference type="Proteomes" id="UP001255856">
    <property type="component" value="Unassembled WGS sequence"/>
</dbReference>
<dbReference type="SUPFAM" id="SSF56235">
    <property type="entry name" value="N-terminal nucleophile aminohydrolases (Ntn hydrolases)"/>
    <property type="match status" value="1"/>
</dbReference>
<comment type="caution">
    <text evidence="1">The sequence shown here is derived from an EMBL/GenBank/DDBJ whole genome shotgun (WGS) entry which is preliminary data.</text>
</comment>
<dbReference type="AlphaFoldDB" id="A0AAD9MIY3"/>
<protein>
    <submittedName>
        <fullName evidence="1">Uncharacterized protein</fullName>
    </submittedName>
</protein>
<organism evidence="1 2">
    <name type="scientific">Prototheca wickerhamii</name>
    <dbReference type="NCBI Taxonomy" id="3111"/>
    <lineage>
        <taxon>Eukaryota</taxon>
        <taxon>Viridiplantae</taxon>
        <taxon>Chlorophyta</taxon>
        <taxon>core chlorophytes</taxon>
        <taxon>Trebouxiophyceae</taxon>
        <taxon>Chlorellales</taxon>
        <taxon>Chlorellaceae</taxon>
        <taxon>Prototheca</taxon>
    </lineage>
</organism>
<accession>A0AAD9MIY3</accession>
<sequence>MLVVFGKQQKRLEGPLSPTKRKNASLITPEEESFVSILLDNLYNSLPRRQRGYVQEYMFGGGGNGIAYVESDRHQVATDGDISVFFKGSLSNPLEEVEEASYLLQLYEDEWSPAISCGRLDFDSLKHFEGAFAFVLYDRGSLIEADTADAAAFPPGMVFLSHDGETTGDLYPIFPGTMQRPTSAADLCRVESTGDVSNLSGMHRAASQPQLSAA</sequence>
<gene>
    <name evidence="1" type="ORF">QBZ16_002742</name>
</gene>
<name>A0AAD9MIY3_PROWI</name>
<dbReference type="EMBL" id="JASFZW010000003">
    <property type="protein sequence ID" value="KAK2079052.1"/>
    <property type="molecule type" value="Genomic_DNA"/>
</dbReference>
<dbReference type="InterPro" id="IPR029055">
    <property type="entry name" value="Ntn_hydrolases_N"/>
</dbReference>
<reference evidence="1" key="1">
    <citation type="submission" date="2021-01" db="EMBL/GenBank/DDBJ databases">
        <authorList>
            <person name="Eckstrom K.M.E."/>
        </authorList>
    </citation>
    <scope>NUCLEOTIDE SEQUENCE</scope>
    <source>
        <strain evidence="1">UVCC 0001</strain>
    </source>
</reference>
<evidence type="ECO:0000313" key="1">
    <source>
        <dbReference type="EMBL" id="KAK2079052.1"/>
    </source>
</evidence>
<evidence type="ECO:0000313" key="2">
    <source>
        <dbReference type="Proteomes" id="UP001255856"/>
    </source>
</evidence>